<dbReference type="CDD" id="cd06261">
    <property type="entry name" value="TM_PBP2"/>
    <property type="match status" value="1"/>
</dbReference>
<evidence type="ECO:0000313" key="10">
    <source>
        <dbReference type="Proteomes" id="UP000190328"/>
    </source>
</evidence>
<keyword evidence="10" id="KW-1185">Reference proteome</keyword>
<dbReference type="InterPro" id="IPR035906">
    <property type="entry name" value="MetI-like_sf"/>
</dbReference>
<dbReference type="SUPFAM" id="SSF161098">
    <property type="entry name" value="MetI-like"/>
    <property type="match status" value="1"/>
</dbReference>
<keyword evidence="6 7" id="KW-0472">Membrane</keyword>
<gene>
    <name evidence="9" type="ORF">SAMN02745116_02279</name>
</gene>
<comment type="subcellular location">
    <subcellularLocation>
        <location evidence="1 7">Cell membrane</location>
        <topology evidence="1 7">Multi-pass membrane protein</topology>
    </subcellularLocation>
</comment>
<keyword evidence="3" id="KW-1003">Cell membrane</keyword>
<feature type="domain" description="ABC transmembrane type-1" evidence="8">
    <location>
        <begin position="70"/>
        <end position="273"/>
    </location>
</feature>
<dbReference type="GO" id="GO:0005886">
    <property type="term" value="C:plasma membrane"/>
    <property type="evidence" value="ECO:0007669"/>
    <property type="project" value="UniProtKB-SubCell"/>
</dbReference>
<evidence type="ECO:0000256" key="2">
    <source>
        <dbReference type="ARBA" id="ARBA00022448"/>
    </source>
</evidence>
<proteinExistence type="inferred from homology"/>
<dbReference type="RefSeq" id="WP_078808180.1">
    <property type="nucleotide sequence ID" value="NZ_FUXI01000032.1"/>
</dbReference>
<keyword evidence="4 7" id="KW-0812">Transmembrane</keyword>
<feature type="transmembrane region" description="Helical" evidence="7">
    <location>
        <begin position="105"/>
        <end position="129"/>
    </location>
</feature>
<dbReference type="Pfam" id="PF00528">
    <property type="entry name" value="BPD_transp_1"/>
    <property type="match status" value="1"/>
</dbReference>
<name>A0A1T4QQB8_9ENTE</name>
<evidence type="ECO:0000256" key="6">
    <source>
        <dbReference type="ARBA" id="ARBA00023136"/>
    </source>
</evidence>
<evidence type="ECO:0000313" key="9">
    <source>
        <dbReference type="EMBL" id="SKA05972.1"/>
    </source>
</evidence>
<dbReference type="Proteomes" id="UP000190328">
    <property type="component" value="Unassembled WGS sequence"/>
</dbReference>
<dbReference type="PANTHER" id="PTHR32243:SF24">
    <property type="entry name" value="DIACETYLCHITOBIOSE UPTAKE SYSTEM PERMEASE PROTEIN NGCG"/>
    <property type="match status" value="1"/>
</dbReference>
<dbReference type="GO" id="GO:0055085">
    <property type="term" value="P:transmembrane transport"/>
    <property type="evidence" value="ECO:0007669"/>
    <property type="project" value="InterPro"/>
</dbReference>
<sequence length="288" mass="32091">MAKTNKLLKILMYVLVITVTASVLIPVAWVMLASLKERGEFYGNPWSLPKGLFFQNLVDAFQAANMGKYFFNSVLVTILALVINLIITVPAAYVISRFQFKAQKVLNFFFMAGLFINVNYIVVPIFLMLLDADKAAIEMFPDGFFINNLFVLALVYAATTIPFTIYLLGGYFRTISPTYEEAAMIDGASHFEIMMKVIVPMAKPAITTVILFNFLSYWNDYIISITLMPGENRTLQVGLLNLMNAQKAAANYGRLYAGMVIVMVPALILYGIIQKQMLAGMAQGGSKE</sequence>
<evidence type="ECO:0000259" key="8">
    <source>
        <dbReference type="PROSITE" id="PS50928"/>
    </source>
</evidence>
<evidence type="ECO:0000256" key="7">
    <source>
        <dbReference type="RuleBase" id="RU363032"/>
    </source>
</evidence>
<feature type="transmembrane region" description="Helical" evidence="7">
    <location>
        <begin position="255"/>
        <end position="273"/>
    </location>
</feature>
<dbReference type="Gene3D" id="1.10.3720.10">
    <property type="entry name" value="MetI-like"/>
    <property type="match status" value="1"/>
</dbReference>
<evidence type="ECO:0000256" key="5">
    <source>
        <dbReference type="ARBA" id="ARBA00022989"/>
    </source>
</evidence>
<dbReference type="InterPro" id="IPR000515">
    <property type="entry name" value="MetI-like"/>
</dbReference>
<feature type="transmembrane region" description="Helical" evidence="7">
    <location>
        <begin position="149"/>
        <end position="172"/>
    </location>
</feature>
<dbReference type="InterPro" id="IPR050901">
    <property type="entry name" value="BP-dep_ABC_trans_perm"/>
</dbReference>
<dbReference type="EMBL" id="FUXI01000032">
    <property type="protein sequence ID" value="SKA05972.1"/>
    <property type="molecule type" value="Genomic_DNA"/>
</dbReference>
<accession>A0A1T4QQB8</accession>
<dbReference type="OrthoDB" id="9794684at2"/>
<reference evidence="9 10" key="1">
    <citation type="submission" date="2017-02" db="EMBL/GenBank/DDBJ databases">
        <authorList>
            <person name="Peterson S.W."/>
        </authorList>
    </citation>
    <scope>NUCLEOTIDE SEQUENCE [LARGE SCALE GENOMIC DNA]</scope>
    <source>
        <strain evidence="9 10">ATCC BAA-1030</strain>
    </source>
</reference>
<organism evidence="9 10">
    <name type="scientific">Pilibacter termitis</name>
    <dbReference type="NCBI Taxonomy" id="263852"/>
    <lineage>
        <taxon>Bacteria</taxon>
        <taxon>Bacillati</taxon>
        <taxon>Bacillota</taxon>
        <taxon>Bacilli</taxon>
        <taxon>Lactobacillales</taxon>
        <taxon>Enterococcaceae</taxon>
        <taxon>Pilibacter</taxon>
    </lineage>
</organism>
<feature type="transmembrane region" description="Helical" evidence="7">
    <location>
        <begin position="69"/>
        <end position="93"/>
    </location>
</feature>
<dbReference type="PROSITE" id="PS50928">
    <property type="entry name" value="ABC_TM1"/>
    <property type="match status" value="1"/>
</dbReference>
<dbReference type="AlphaFoldDB" id="A0A1T4QQB8"/>
<keyword evidence="2 7" id="KW-0813">Transport</keyword>
<evidence type="ECO:0000256" key="3">
    <source>
        <dbReference type="ARBA" id="ARBA00022475"/>
    </source>
</evidence>
<dbReference type="PANTHER" id="PTHR32243">
    <property type="entry name" value="MALTOSE TRANSPORT SYSTEM PERMEASE-RELATED"/>
    <property type="match status" value="1"/>
</dbReference>
<keyword evidence="5 7" id="KW-1133">Transmembrane helix</keyword>
<comment type="similarity">
    <text evidence="7">Belongs to the binding-protein-dependent transport system permease family.</text>
</comment>
<evidence type="ECO:0000256" key="4">
    <source>
        <dbReference type="ARBA" id="ARBA00022692"/>
    </source>
</evidence>
<evidence type="ECO:0000256" key="1">
    <source>
        <dbReference type="ARBA" id="ARBA00004651"/>
    </source>
</evidence>
<dbReference type="STRING" id="263852.SAMN02745116_02279"/>
<feature type="transmembrane region" description="Helical" evidence="7">
    <location>
        <begin position="12"/>
        <end position="32"/>
    </location>
</feature>
<protein>
    <submittedName>
        <fullName evidence="9">N-acetylglucosamine transport system permease protein</fullName>
    </submittedName>
</protein>